<dbReference type="AlphaFoldDB" id="A0A8H2ZFK2"/>
<dbReference type="EC" id="1.8.4.12" evidence="5"/>
<proteinExistence type="inferred from homology"/>
<gene>
    <name evidence="7" type="ORF">KABA2_02S16984</name>
</gene>
<reference evidence="7 8" key="1">
    <citation type="submission" date="2020-05" db="EMBL/GenBank/DDBJ databases">
        <authorList>
            <person name="Casaregola S."/>
            <person name="Devillers H."/>
            <person name="Grondin C."/>
        </authorList>
    </citation>
    <scope>NUCLEOTIDE SEQUENCE [LARGE SCALE GENOMIC DNA]</scope>
    <source>
        <strain evidence="7 8">CLIB 1767</strain>
    </source>
</reference>
<dbReference type="Proteomes" id="UP000644660">
    <property type="component" value="Unassembled WGS sequence"/>
</dbReference>
<dbReference type="OrthoDB" id="44061at2759"/>
<dbReference type="RefSeq" id="XP_041405369.1">
    <property type="nucleotide sequence ID" value="XM_041549435.1"/>
</dbReference>
<accession>A0A8H2ZFK2</accession>
<keyword evidence="2 5" id="KW-0479">Metal-binding</keyword>
<organism evidence="7 8">
    <name type="scientific">Maudiozyma barnettii</name>
    <dbReference type="NCBI Taxonomy" id="61262"/>
    <lineage>
        <taxon>Eukaryota</taxon>
        <taxon>Fungi</taxon>
        <taxon>Dikarya</taxon>
        <taxon>Ascomycota</taxon>
        <taxon>Saccharomycotina</taxon>
        <taxon>Saccharomycetes</taxon>
        <taxon>Saccharomycetales</taxon>
        <taxon>Saccharomycetaceae</taxon>
        <taxon>Maudiozyma</taxon>
    </lineage>
</organism>
<sequence length="184" mass="20706">MSFVSVAVTEMNRILPGSSVIRIAVTCTRSKYQLANRFQRRSLSYTSHLYKMVSNQEGWNPNLTPEQLNVLKDKGTERPGTGIYLSVKEKGVYHCANCDAPIYRSETKFDSSCGWPAFNQEISNDALTYHVDSTLGMERTEICCSKCGGHMGHVFKGEGWDKLLGLPKDERHCVNSLSLNFKKD</sequence>
<keyword evidence="4 5" id="KW-0560">Oxidoreductase</keyword>
<comment type="similarity">
    <text evidence="1 5">Belongs to the MsrB Met sulfoxide reductase family.</text>
</comment>
<dbReference type="PANTHER" id="PTHR46081:SF8">
    <property type="entry name" value="PEPTIDE METHIONINE SULFOXIDE REDUCTASE 2"/>
    <property type="match status" value="1"/>
</dbReference>
<evidence type="ECO:0000313" key="7">
    <source>
        <dbReference type="EMBL" id="CAB4253331.1"/>
    </source>
</evidence>
<protein>
    <recommendedName>
        <fullName evidence="5">Peptide-methionine (R)-S-oxide reductase</fullName>
        <ecNumber evidence="5">1.8.4.12</ecNumber>
    </recommendedName>
</protein>
<dbReference type="SUPFAM" id="SSF51316">
    <property type="entry name" value="Mss4-like"/>
    <property type="match status" value="1"/>
</dbReference>
<dbReference type="PANTHER" id="PTHR46081">
    <property type="entry name" value="PEPTIDE METHIONINE SULFOXIDE REDUCTASE 2"/>
    <property type="match status" value="1"/>
</dbReference>
<evidence type="ECO:0000313" key="8">
    <source>
        <dbReference type="Proteomes" id="UP000644660"/>
    </source>
</evidence>
<dbReference type="EMBL" id="CAEFZW010000002">
    <property type="protein sequence ID" value="CAB4253331.1"/>
    <property type="molecule type" value="Genomic_DNA"/>
</dbReference>
<dbReference type="GeneID" id="64856488"/>
<keyword evidence="3 5" id="KW-0862">Zinc</keyword>
<feature type="domain" description="MsrB" evidence="6">
    <location>
        <begin position="56"/>
        <end position="184"/>
    </location>
</feature>
<evidence type="ECO:0000256" key="3">
    <source>
        <dbReference type="ARBA" id="ARBA00022833"/>
    </source>
</evidence>
<dbReference type="GO" id="GO:0030091">
    <property type="term" value="P:protein repair"/>
    <property type="evidence" value="ECO:0007669"/>
    <property type="project" value="InterPro"/>
</dbReference>
<evidence type="ECO:0000259" key="6">
    <source>
        <dbReference type="PROSITE" id="PS51790"/>
    </source>
</evidence>
<evidence type="ECO:0000256" key="5">
    <source>
        <dbReference type="RuleBase" id="RU365044"/>
    </source>
</evidence>
<evidence type="ECO:0000256" key="4">
    <source>
        <dbReference type="ARBA" id="ARBA00023002"/>
    </source>
</evidence>
<evidence type="ECO:0000256" key="2">
    <source>
        <dbReference type="ARBA" id="ARBA00022723"/>
    </source>
</evidence>
<dbReference type="InterPro" id="IPR011057">
    <property type="entry name" value="Mss4-like_sf"/>
</dbReference>
<dbReference type="GO" id="GO:0006979">
    <property type="term" value="P:response to oxidative stress"/>
    <property type="evidence" value="ECO:0007669"/>
    <property type="project" value="InterPro"/>
</dbReference>
<comment type="cofactor">
    <cofactor evidence="5">
        <name>Zn(2+)</name>
        <dbReference type="ChEBI" id="CHEBI:29105"/>
    </cofactor>
    <text evidence="5">Binds 1 zinc ion per subunit.</text>
</comment>
<name>A0A8H2ZFK2_9SACH</name>
<dbReference type="GO" id="GO:0033743">
    <property type="term" value="F:peptide-methionine (R)-S-oxide reductase activity"/>
    <property type="evidence" value="ECO:0007669"/>
    <property type="project" value="UniProtKB-EC"/>
</dbReference>
<dbReference type="PROSITE" id="PS51790">
    <property type="entry name" value="MSRB"/>
    <property type="match status" value="1"/>
</dbReference>
<dbReference type="GO" id="GO:0046872">
    <property type="term" value="F:metal ion binding"/>
    <property type="evidence" value="ECO:0007669"/>
    <property type="project" value="UniProtKB-KW"/>
</dbReference>
<evidence type="ECO:0000256" key="1">
    <source>
        <dbReference type="ARBA" id="ARBA00007174"/>
    </source>
</evidence>
<comment type="catalytic activity">
    <reaction evidence="5">
        <text>L-methionyl-[protein] + [thioredoxin]-disulfide + H2O = L-methionyl-(R)-S-oxide-[protein] + [thioredoxin]-dithiol</text>
        <dbReference type="Rhea" id="RHEA:24164"/>
        <dbReference type="Rhea" id="RHEA-COMP:10698"/>
        <dbReference type="Rhea" id="RHEA-COMP:10700"/>
        <dbReference type="Rhea" id="RHEA-COMP:12313"/>
        <dbReference type="Rhea" id="RHEA-COMP:12314"/>
        <dbReference type="ChEBI" id="CHEBI:15377"/>
        <dbReference type="ChEBI" id="CHEBI:16044"/>
        <dbReference type="ChEBI" id="CHEBI:29950"/>
        <dbReference type="ChEBI" id="CHEBI:45764"/>
        <dbReference type="ChEBI" id="CHEBI:50058"/>
        <dbReference type="EC" id="1.8.4.12"/>
    </reaction>
</comment>
<dbReference type="Gene3D" id="2.170.150.20">
    <property type="entry name" value="Peptide methionine sulfoxide reductase"/>
    <property type="match status" value="1"/>
</dbReference>
<dbReference type="Pfam" id="PF01641">
    <property type="entry name" value="SelR"/>
    <property type="match status" value="1"/>
</dbReference>
<comment type="caution">
    <text evidence="7">The sequence shown here is derived from an EMBL/GenBank/DDBJ whole genome shotgun (WGS) entry which is preliminary data.</text>
</comment>
<keyword evidence="8" id="KW-1185">Reference proteome</keyword>
<dbReference type="InterPro" id="IPR002579">
    <property type="entry name" value="Met_Sox_Rdtase_MsrB_dom"/>
</dbReference>
<dbReference type="InterPro" id="IPR028427">
    <property type="entry name" value="Met_Sox_Rdtase_MsrB"/>
</dbReference>
<dbReference type="NCBIfam" id="TIGR00357">
    <property type="entry name" value="peptide-methionine (R)-S-oxide reductase MsrB"/>
    <property type="match status" value="1"/>
</dbReference>